<evidence type="ECO:0000313" key="2">
    <source>
        <dbReference type="EMBL" id="QDS98569.1"/>
    </source>
</evidence>
<evidence type="ECO:0000256" key="1">
    <source>
        <dbReference type="SAM" id="Phobius"/>
    </source>
</evidence>
<evidence type="ECO:0008006" key="4">
    <source>
        <dbReference type="Google" id="ProtNLM"/>
    </source>
</evidence>
<accession>A0A517MUL6</accession>
<proteinExistence type="predicted"/>
<evidence type="ECO:0000313" key="3">
    <source>
        <dbReference type="Proteomes" id="UP000319852"/>
    </source>
</evidence>
<keyword evidence="1" id="KW-0812">Transmembrane</keyword>
<dbReference type="Proteomes" id="UP000319852">
    <property type="component" value="Chromosome"/>
</dbReference>
<gene>
    <name evidence="2" type="ORF">HG15A2_18500</name>
</gene>
<name>A0A517MUL6_9BACT</name>
<dbReference type="OrthoDB" id="288441at2"/>
<protein>
    <recommendedName>
        <fullName evidence="4">DUF4239 domain-containing protein</fullName>
    </recommendedName>
</protein>
<dbReference type="KEGG" id="amob:HG15A2_18500"/>
<keyword evidence="1" id="KW-0472">Membrane</keyword>
<dbReference type="AlphaFoldDB" id="A0A517MUL6"/>
<dbReference type="EMBL" id="CP036263">
    <property type="protein sequence ID" value="QDS98569.1"/>
    <property type="molecule type" value="Genomic_DNA"/>
</dbReference>
<keyword evidence="3" id="KW-1185">Reference proteome</keyword>
<sequence length="130" mass="14410">MIIIILLLVVALPIAWFISEFQPSRGLRVVLGVAALSMSFGVAWVVGSLERLNLNSLYGAASKDLIENTIVELENGNTDRVIQGMRKLRSGFHPSYETHDDFDKKVDEYLQAISNSPIRHDPGDPSWAGE</sequence>
<keyword evidence="1" id="KW-1133">Transmembrane helix</keyword>
<reference evidence="2 3" key="1">
    <citation type="submission" date="2019-02" db="EMBL/GenBank/DDBJ databases">
        <title>Deep-cultivation of Planctomycetes and their phenomic and genomic characterization uncovers novel biology.</title>
        <authorList>
            <person name="Wiegand S."/>
            <person name="Jogler M."/>
            <person name="Boedeker C."/>
            <person name="Pinto D."/>
            <person name="Vollmers J."/>
            <person name="Rivas-Marin E."/>
            <person name="Kohn T."/>
            <person name="Peeters S.H."/>
            <person name="Heuer A."/>
            <person name="Rast P."/>
            <person name="Oberbeckmann S."/>
            <person name="Bunk B."/>
            <person name="Jeske O."/>
            <person name="Meyerdierks A."/>
            <person name="Storesund J.E."/>
            <person name="Kallscheuer N."/>
            <person name="Luecker S."/>
            <person name="Lage O.M."/>
            <person name="Pohl T."/>
            <person name="Merkel B.J."/>
            <person name="Hornburger P."/>
            <person name="Mueller R.-W."/>
            <person name="Bruemmer F."/>
            <person name="Labrenz M."/>
            <person name="Spormann A.M."/>
            <person name="Op den Camp H."/>
            <person name="Overmann J."/>
            <person name="Amann R."/>
            <person name="Jetten M.S.M."/>
            <person name="Mascher T."/>
            <person name="Medema M.H."/>
            <person name="Devos D.P."/>
            <person name="Kaster A.-K."/>
            <person name="Ovreas L."/>
            <person name="Rohde M."/>
            <person name="Galperin M.Y."/>
            <person name="Jogler C."/>
        </authorList>
    </citation>
    <scope>NUCLEOTIDE SEQUENCE [LARGE SCALE GENOMIC DNA]</scope>
    <source>
        <strain evidence="2 3">HG15A2</strain>
    </source>
</reference>
<feature type="transmembrane region" description="Helical" evidence="1">
    <location>
        <begin position="27"/>
        <end position="47"/>
    </location>
</feature>
<organism evidence="2 3">
    <name type="scientific">Adhaeretor mobilis</name>
    <dbReference type="NCBI Taxonomy" id="1930276"/>
    <lineage>
        <taxon>Bacteria</taxon>
        <taxon>Pseudomonadati</taxon>
        <taxon>Planctomycetota</taxon>
        <taxon>Planctomycetia</taxon>
        <taxon>Pirellulales</taxon>
        <taxon>Lacipirellulaceae</taxon>
        <taxon>Adhaeretor</taxon>
    </lineage>
</organism>
<dbReference type="RefSeq" id="WP_145059758.1">
    <property type="nucleotide sequence ID" value="NZ_CP036263.1"/>
</dbReference>